<dbReference type="InterPro" id="IPR014016">
    <property type="entry name" value="UvrD-like_ATP-bd"/>
</dbReference>
<evidence type="ECO:0000256" key="9">
    <source>
        <dbReference type="PROSITE-ProRule" id="PRU00560"/>
    </source>
</evidence>
<accession>A0A9X8QVX9</accession>
<comment type="catalytic activity">
    <reaction evidence="6">
        <text>Couples ATP hydrolysis with the unwinding of duplex DNA by translocating in the 3'-5' direction.</text>
        <dbReference type="EC" id="5.6.2.4"/>
    </reaction>
</comment>
<dbReference type="Proteomes" id="UP000184388">
    <property type="component" value="Unassembled WGS sequence"/>
</dbReference>
<dbReference type="RefSeq" id="WP_073446325.1">
    <property type="nucleotide sequence ID" value="NZ_FRBK01000011.1"/>
</dbReference>
<keyword evidence="2 9" id="KW-0378">Hydrolase</keyword>
<dbReference type="GO" id="GO:0031297">
    <property type="term" value="P:replication fork processing"/>
    <property type="evidence" value="ECO:0007669"/>
    <property type="project" value="TreeGrafter"/>
</dbReference>
<dbReference type="PANTHER" id="PTHR11070:SF30">
    <property type="entry name" value="F-BOX DNA HELICASE 1"/>
    <property type="match status" value="1"/>
</dbReference>
<evidence type="ECO:0000313" key="12">
    <source>
        <dbReference type="EMBL" id="SHM52846.1"/>
    </source>
</evidence>
<keyword evidence="1 9" id="KW-0547">Nucleotide-binding</keyword>
<protein>
    <recommendedName>
        <fullName evidence="7">DNA 3'-5' helicase</fullName>
        <ecNumber evidence="7">5.6.2.4</ecNumber>
    </recommendedName>
</protein>
<feature type="region of interest" description="Disordered" evidence="10">
    <location>
        <begin position="480"/>
        <end position="510"/>
    </location>
</feature>
<keyword evidence="3 9" id="KW-0347">Helicase</keyword>
<dbReference type="GO" id="GO:0003677">
    <property type="term" value="F:DNA binding"/>
    <property type="evidence" value="ECO:0007669"/>
    <property type="project" value="InterPro"/>
</dbReference>
<evidence type="ECO:0000256" key="8">
    <source>
        <dbReference type="ARBA" id="ARBA00048988"/>
    </source>
</evidence>
<dbReference type="Gene3D" id="3.40.50.300">
    <property type="entry name" value="P-loop containing nucleotide triphosphate hydrolases"/>
    <property type="match status" value="2"/>
</dbReference>
<name>A0A9X8QVX9_9ACTN</name>
<evidence type="ECO:0000313" key="13">
    <source>
        <dbReference type="Proteomes" id="UP000184388"/>
    </source>
</evidence>
<dbReference type="Pfam" id="PF13361">
    <property type="entry name" value="UvrD_C"/>
    <property type="match status" value="1"/>
</dbReference>
<keyword evidence="4 9" id="KW-0067">ATP-binding</keyword>
<feature type="domain" description="UvrD-like helicase ATP-binding" evidence="11">
    <location>
        <begin position="4"/>
        <end position="297"/>
    </location>
</feature>
<evidence type="ECO:0000256" key="5">
    <source>
        <dbReference type="ARBA" id="ARBA00023235"/>
    </source>
</evidence>
<feature type="region of interest" description="Disordered" evidence="10">
    <location>
        <begin position="432"/>
        <end position="452"/>
    </location>
</feature>
<feature type="binding site" evidence="9">
    <location>
        <begin position="25"/>
        <end position="32"/>
    </location>
    <ligand>
        <name>ATP</name>
        <dbReference type="ChEBI" id="CHEBI:30616"/>
    </ligand>
</feature>
<organism evidence="12 13">
    <name type="scientific">Streptomyces yunnanensis</name>
    <dbReference type="NCBI Taxonomy" id="156453"/>
    <lineage>
        <taxon>Bacteria</taxon>
        <taxon>Bacillati</taxon>
        <taxon>Actinomycetota</taxon>
        <taxon>Actinomycetes</taxon>
        <taxon>Kitasatosporales</taxon>
        <taxon>Streptomycetaceae</taxon>
        <taxon>Streptomyces</taxon>
    </lineage>
</organism>
<dbReference type="SUPFAM" id="SSF52540">
    <property type="entry name" value="P-loop containing nucleoside triphosphate hydrolases"/>
    <property type="match status" value="1"/>
</dbReference>
<feature type="compositionally biased region" description="Acidic residues" evidence="10">
    <location>
        <begin position="433"/>
        <end position="445"/>
    </location>
</feature>
<dbReference type="InterPro" id="IPR027417">
    <property type="entry name" value="P-loop_NTPase"/>
</dbReference>
<evidence type="ECO:0000256" key="2">
    <source>
        <dbReference type="ARBA" id="ARBA00022801"/>
    </source>
</evidence>
<dbReference type="PROSITE" id="PS51198">
    <property type="entry name" value="UVRD_HELICASE_ATP_BIND"/>
    <property type="match status" value="1"/>
</dbReference>
<evidence type="ECO:0000256" key="3">
    <source>
        <dbReference type="ARBA" id="ARBA00022806"/>
    </source>
</evidence>
<dbReference type="AlphaFoldDB" id="A0A9X8QVX9"/>
<gene>
    <name evidence="12" type="ORF">SAMN05216268_111315</name>
</gene>
<dbReference type="GO" id="GO:0016787">
    <property type="term" value="F:hydrolase activity"/>
    <property type="evidence" value="ECO:0007669"/>
    <property type="project" value="UniProtKB-UniRule"/>
</dbReference>
<dbReference type="GO" id="GO:0005524">
    <property type="term" value="F:ATP binding"/>
    <property type="evidence" value="ECO:0007669"/>
    <property type="project" value="UniProtKB-UniRule"/>
</dbReference>
<dbReference type="PANTHER" id="PTHR11070">
    <property type="entry name" value="UVRD / RECB / PCRA DNA HELICASE FAMILY MEMBER"/>
    <property type="match status" value="1"/>
</dbReference>
<evidence type="ECO:0000256" key="7">
    <source>
        <dbReference type="ARBA" id="ARBA00034808"/>
    </source>
</evidence>
<evidence type="ECO:0000259" key="11">
    <source>
        <dbReference type="PROSITE" id="PS51198"/>
    </source>
</evidence>
<evidence type="ECO:0000256" key="4">
    <source>
        <dbReference type="ARBA" id="ARBA00022840"/>
    </source>
</evidence>
<dbReference type="GO" id="GO:0043138">
    <property type="term" value="F:3'-5' DNA helicase activity"/>
    <property type="evidence" value="ECO:0007669"/>
    <property type="project" value="UniProtKB-EC"/>
</dbReference>
<evidence type="ECO:0000256" key="6">
    <source>
        <dbReference type="ARBA" id="ARBA00034617"/>
    </source>
</evidence>
<dbReference type="EC" id="5.6.2.4" evidence="7"/>
<dbReference type="EMBL" id="FRBK01000011">
    <property type="protein sequence ID" value="SHM52846.1"/>
    <property type="molecule type" value="Genomic_DNA"/>
</dbReference>
<proteinExistence type="predicted"/>
<evidence type="ECO:0000256" key="1">
    <source>
        <dbReference type="ARBA" id="ARBA00022741"/>
    </source>
</evidence>
<keyword evidence="5" id="KW-0413">Isomerase</keyword>
<evidence type="ECO:0000256" key="10">
    <source>
        <dbReference type="SAM" id="MobiDB-lite"/>
    </source>
</evidence>
<reference evidence="13" key="1">
    <citation type="submission" date="2016-11" db="EMBL/GenBank/DDBJ databases">
        <authorList>
            <person name="Jaros S."/>
            <person name="Januszkiewicz K."/>
            <person name="Wedrychowicz H."/>
        </authorList>
    </citation>
    <scope>NUCLEOTIDE SEQUENCE [LARGE SCALE GENOMIC DNA]</scope>
    <source>
        <strain evidence="13">CGMCC 4.3555</strain>
    </source>
</reference>
<dbReference type="InterPro" id="IPR000212">
    <property type="entry name" value="DNA_helicase_UvrD/REP"/>
</dbReference>
<dbReference type="InterPro" id="IPR014017">
    <property type="entry name" value="DNA_helicase_UvrD-like_C"/>
</dbReference>
<dbReference type="GO" id="GO:0000724">
    <property type="term" value="P:double-strand break repair via homologous recombination"/>
    <property type="evidence" value="ECO:0007669"/>
    <property type="project" value="TreeGrafter"/>
</dbReference>
<dbReference type="Pfam" id="PF13245">
    <property type="entry name" value="AAA_19"/>
    <property type="match status" value="1"/>
</dbReference>
<comment type="caution">
    <text evidence="12">The sequence shown here is derived from an EMBL/GenBank/DDBJ whole genome shotgun (WGS) entry which is preliminary data.</text>
</comment>
<sequence length="510" mass="55758">MPAPTPEQSVAVDTFQSGDHLVLQAGAGTGKTTTLAMLAASTKKRGKYVAFNKSIAVEASTKFPANVQCKTAHSLAYAEVGRRFTGRMDAPRVPGWKTGASLGIGLNMSIRIGERNVTNKALSYTVLRTVTRFCQSADTTIQRYHVPRLRGIEVEDLHAQLVDVVLPYAHKAWEDLQNPDHGVVRFDHDHYLKIWALTEPRIEADFLLLDEAQDTNPVVEKVFNAQRSHSQLVMVGDSAQAIYGWRGARDVMSDFDGTQLALSQSFRFGPALADEANRWLSIVDSPIRLAGTNTISTKLERVEHPNAILCRSNVGAMLEVMHQLDLGRRVALVGGGESLRALAKAARDLKAGKRSSHPELILFDTWGELQEYAEYDPSGRDLLPLVDLVDEYGVDVILAAVDRLAFEQGADIVVSTAHKAKGREWASVRIGDDFNEPVDPEETDADGNPLPGDIDDGEARLAYVAVTRARHQLDLGGLSWINEHPDGSPNGTIPSPAPSPENPWDRLGPT</sequence>
<comment type="catalytic activity">
    <reaction evidence="8">
        <text>ATP + H2O = ADP + phosphate + H(+)</text>
        <dbReference type="Rhea" id="RHEA:13065"/>
        <dbReference type="ChEBI" id="CHEBI:15377"/>
        <dbReference type="ChEBI" id="CHEBI:15378"/>
        <dbReference type="ChEBI" id="CHEBI:30616"/>
        <dbReference type="ChEBI" id="CHEBI:43474"/>
        <dbReference type="ChEBI" id="CHEBI:456216"/>
        <dbReference type="EC" id="5.6.2.4"/>
    </reaction>
</comment>